<sequence>MLKPSSSIGPLLLRCIRRPGTQLPASVKLQNFHTEVLKQQLKNDAVINETSGVIMSEPSNPANIPEPSENINQDNQLDAKPALESTNKDDDVPWYMREDEDTSFVPKIEKFEMPELPENSPQSLENIVSHMGGTLSLSDLVIMDMTKVDPSEATAAPDFSRYMIIGCGKSSKHIMKASIILRKYLKNEMGVLSNIEGLNYESAKKANKRMKRSVRKRNMSNVNDLYGGAGSVPNSWVMIDTDVDGIYIHILTQERREELNLEYLWAPKNEKHKYEKHQRLSTLENDDIFAGIRYYHTLTRNFSHGQIQTQLQQYIKQHKVNFNSAAIVNQDISTTPADVNINSTIDILKTLSDEEFSTVFERSQPVTKPFSSAELQYYKNPKGQSISTDIVQKINSSLAVSQSELDAFYEFFDYLFQKDPSIVDPISLRKIISAKVEPLTIKDIIKLSNSFVRSLSHAHIDGLVVKKYVTRINELLRKYSEQGGSLDFTNEDIQVLFLDISKIVFHSSANFSPESLETTEIPKTTSAADKEADPAHNEVPTVETTSVETDAANFTTYKSEGLIAILSDHTQLTYAKINDRESFELFLGFKEEILVRAMHFYIINGFISDFWSLWKNQKLWIAPNLFPGDENDLNFQHFDSRPWKSFLLLGLTSGKSQFMEQLLKYFSLNYHHSNLERDDEVLGTFKTIMKLMDPKREKYPAIRELMRKIQ</sequence>
<feature type="region of interest" description="Disordered" evidence="8">
    <location>
        <begin position="54"/>
        <end position="74"/>
    </location>
</feature>
<keyword evidence="5 7" id="KW-0496">Mitochondrion</keyword>
<comment type="caution">
    <text evidence="9">The sequence shown here is derived from an EMBL/GenBank/DDBJ whole genome shotgun (WGS) entry which is preliminary data.</text>
</comment>
<evidence type="ECO:0000256" key="6">
    <source>
        <dbReference type="ARBA" id="ARBA00023136"/>
    </source>
</evidence>
<evidence type="ECO:0000256" key="4">
    <source>
        <dbReference type="ARBA" id="ARBA00022946"/>
    </source>
</evidence>
<comment type="subcellular location">
    <subcellularLocation>
        <location evidence="1 7">Mitochondrion inner membrane</location>
        <topology evidence="1 7">Peripheral membrane protein</topology>
        <orientation evidence="1 7">Matrix side</orientation>
    </subcellularLocation>
</comment>
<name>A0AAV5QHU3_9ASCO</name>
<evidence type="ECO:0000256" key="3">
    <source>
        <dbReference type="ARBA" id="ARBA00022792"/>
    </source>
</evidence>
<evidence type="ECO:0000256" key="5">
    <source>
        <dbReference type="ARBA" id="ARBA00023128"/>
    </source>
</evidence>
<dbReference type="Gene3D" id="3.30.460.10">
    <property type="entry name" value="Beta Polymerase, domain 2"/>
    <property type="match status" value="1"/>
</dbReference>
<comment type="function">
    <text evidence="7">Mitochondrial mRNA stabilization factor.</text>
</comment>
<dbReference type="Proteomes" id="UP001360560">
    <property type="component" value="Unassembled WGS sequence"/>
</dbReference>
<dbReference type="RefSeq" id="XP_064851362.1">
    <property type="nucleotide sequence ID" value="XM_064995290.1"/>
</dbReference>
<evidence type="ECO:0000313" key="10">
    <source>
        <dbReference type="Proteomes" id="UP001360560"/>
    </source>
</evidence>
<dbReference type="SUPFAM" id="SSF81301">
    <property type="entry name" value="Nucleotidyltransferase"/>
    <property type="match status" value="1"/>
</dbReference>
<dbReference type="EMBL" id="BTFZ01000002">
    <property type="protein sequence ID" value="GMM34362.1"/>
    <property type="molecule type" value="Genomic_DNA"/>
</dbReference>
<proteinExistence type="inferred from homology"/>
<evidence type="ECO:0000256" key="1">
    <source>
        <dbReference type="ARBA" id="ARBA00004443"/>
    </source>
</evidence>
<dbReference type="AlphaFoldDB" id="A0AAV5QHU3"/>
<evidence type="ECO:0000256" key="2">
    <source>
        <dbReference type="ARBA" id="ARBA00010787"/>
    </source>
</evidence>
<dbReference type="GO" id="GO:0140053">
    <property type="term" value="P:mitochondrial gene expression"/>
    <property type="evidence" value="ECO:0007669"/>
    <property type="project" value="UniProtKB-UniRule"/>
</dbReference>
<gene>
    <name evidence="9" type="ORF">DASC09_016870</name>
</gene>
<dbReference type="GO" id="GO:0005743">
    <property type="term" value="C:mitochondrial inner membrane"/>
    <property type="evidence" value="ECO:0007669"/>
    <property type="project" value="UniProtKB-SubCell"/>
</dbReference>
<evidence type="ECO:0000313" key="9">
    <source>
        <dbReference type="EMBL" id="GMM34362.1"/>
    </source>
</evidence>
<dbReference type="InterPro" id="IPR043519">
    <property type="entry name" value="NT_sf"/>
</dbReference>
<keyword evidence="10" id="KW-1185">Reference proteome</keyword>
<evidence type="ECO:0000256" key="8">
    <source>
        <dbReference type="SAM" id="MobiDB-lite"/>
    </source>
</evidence>
<dbReference type="InterPro" id="IPR040152">
    <property type="entry name" value="Atp25"/>
</dbReference>
<dbReference type="PANTHER" id="PTHR28087:SF1">
    <property type="entry name" value="ATPASE SYNTHESIS PROTEIN 25, MITOCHONDRIAL"/>
    <property type="match status" value="1"/>
</dbReference>
<dbReference type="Pfam" id="PF02410">
    <property type="entry name" value="RsfS"/>
    <property type="match status" value="1"/>
</dbReference>
<reference evidence="9 10" key="1">
    <citation type="journal article" date="2023" name="Elife">
        <title>Identification of key yeast species and microbe-microbe interactions impacting larval growth of Drosophila in the wild.</title>
        <authorList>
            <person name="Mure A."/>
            <person name="Sugiura Y."/>
            <person name="Maeda R."/>
            <person name="Honda K."/>
            <person name="Sakurai N."/>
            <person name="Takahashi Y."/>
            <person name="Watada M."/>
            <person name="Katoh T."/>
            <person name="Gotoh A."/>
            <person name="Gotoh Y."/>
            <person name="Taniguchi I."/>
            <person name="Nakamura K."/>
            <person name="Hayashi T."/>
            <person name="Katayama T."/>
            <person name="Uemura T."/>
            <person name="Hattori Y."/>
        </authorList>
    </citation>
    <scope>NUCLEOTIDE SEQUENCE [LARGE SCALE GENOMIC DNA]</scope>
    <source>
        <strain evidence="9 10">SC-9</strain>
    </source>
</reference>
<dbReference type="GO" id="GO:0048255">
    <property type="term" value="P:mRNA stabilization"/>
    <property type="evidence" value="ECO:0007669"/>
    <property type="project" value="TreeGrafter"/>
</dbReference>
<keyword evidence="3 7" id="KW-0999">Mitochondrion inner membrane</keyword>
<keyword evidence="4 7" id="KW-0809">Transit peptide</keyword>
<protein>
    <recommendedName>
        <fullName evidence="7">ATPase synthesis protein 25</fullName>
    </recommendedName>
</protein>
<dbReference type="PANTHER" id="PTHR28087">
    <property type="entry name" value="ATPASE SYNTHESIS PROTEIN 25, MITOCHONDRIAL"/>
    <property type="match status" value="1"/>
</dbReference>
<organism evidence="9 10">
    <name type="scientific">Saccharomycopsis crataegensis</name>
    <dbReference type="NCBI Taxonomy" id="43959"/>
    <lineage>
        <taxon>Eukaryota</taxon>
        <taxon>Fungi</taxon>
        <taxon>Dikarya</taxon>
        <taxon>Ascomycota</taxon>
        <taxon>Saccharomycotina</taxon>
        <taxon>Saccharomycetes</taxon>
        <taxon>Saccharomycopsidaceae</taxon>
        <taxon>Saccharomycopsis</taxon>
    </lineage>
</organism>
<comment type="similarity">
    <text evidence="2 7">Belongs to the ATP25 family.</text>
</comment>
<dbReference type="GeneID" id="90072341"/>
<accession>A0AAV5QHU3</accession>
<evidence type="ECO:0000256" key="7">
    <source>
        <dbReference type="RuleBase" id="RU367062"/>
    </source>
</evidence>
<keyword evidence="6 7" id="KW-0472">Membrane</keyword>